<comment type="similarity">
    <text evidence="2">Belongs to the CpsC/CapA family.</text>
</comment>
<evidence type="ECO:0000256" key="6">
    <source>
        <dbReference type="ARBA" id="ARBA00023136"/>
    </source>
</evidence>
<dbReference type="InterPro" id="IPR003856">
    <property type="entry name" value="LPS_length_determ_N"/>
</dbReference>
<evidence type="ECO:0000313" key="11">
    <source>
        <dbReference type="Proteomes" id="UP000512167"/>
    </source>
</evidence>
<feature type="transmembrane region" description="Helical" evidence="7">
    <location>
        <begin position="192"/>
        <end position="212"/>
    </location>
</feature>
<feature type="domain" description="Polysaccharide chain length determinant N-terminal" evidence="8">
    <location>
        <begin position="15"/>
        <end position="100"/>
    </location>
</feature>
<dbReference type="InterPro" id="IPR032807">
    <property type="entry name" value="GNVR"/>
</dbReference>
<dbReference type="GO" id="GO:0005886">
    <property type="term" value="C:plasma membrane"/>
    <property type="evidence" value="ECO:0007669"/>
    <property type="project" value="UniProtKB-SubCell"/>
</dbReference>
<name>A0A7L6N354_9MOLU</name>
<dbReference type="EMBL" id="CP051151">
    <property type="protein sequence ID" value="QLY40700.1"/>
    <property type="molecule type" value="Genomic_DNA"/>
</dbReference>
<feature type="transmembrane region" description="Helical" evidence="7">
    <location>
        <begin position="29"/>
        <end position="51"/>
    </location>
</feature>
<dbReference type="AlphaFoldDB" id="A0A7L6N354"/>
<accession>A0A7L6N354</accession>
<dbReference type="PANTHER" id="PTHR32309">
    <property type="entry name" value="TYROSINE-PROTEIN KINASE"/>
    <property type="match status" value="1"/>
</dbReference>
<dbReference type="PANTHER" id="PTHR32309:SF31">
    <property type="entry name" value="CAPSULAR EXOPOLYSACCHARIDE FAMILY"/>
    <property type="match status" value="1"/>
</dbReference>
<evidence type="ECO:0000256" key="3">
    <source>
        <dbReference type="ARBA" id="ARBA00022475"/>
    </source>
</evidence>
<keyword evidence="3" id="KW-1003">Cell membrane</keyword>
<keyword evidence="6 7" id="KW-0472">Membrane</keyword>
<dbReference type="Pfam" id="PF02706">
    <property type="entry name" value="Wzz"/>
    <property type="match status" value="1"/>
</dbReference>
<evidence type="ECO:0008006" key="12">
    <source>
        <dbReference type="Google" id="ProtNLM"/>
    </source>
</evidence>
<evidence type="ECO:0000313" key="10">
    <source>
        <dbReference type="EMBL" id="QLY40700.1"/>
    </source>
</evidence>
<dbReference type="Proteomes" id="UP000512167">
    <property type="component" value="Chromosome"/>
</dbReference>
<keyword evidence="4 7" id="KW-0812">Transmembrane</keyword>
<evidence type="ECO:0000259" key="9">
    <source>
        <dbReference type="Pfam" id="PF13807"/>
    </source>
</evidence>
<evidence type="ECO:0000256" key="4">
    <source>
        <dbReference type="ARBA" id="ARBA00022692"/>
    </source>
</evidence>
<reference evidence="10 11" key="1">
    <citation type="submission" date="2020-04" db="EMBL/GenBank/DDBJ databases">
        <authorList>
            <person name="Zheng R.K."/>
            <person name="Sun C.M."/>
        </authorList>
    </citation>
    <scope>NUCLEOTIDE SEQUENCE [LARGE SCALE GENOMIC DNA]</scope>
    <source>
        <strain evidence="11">zrk29</strain>
    </source>
</reference>
<evidence type="ECO:0000256" key="5">
    <source>
        <dbReference type="ARBA" id="ARBA00022989"/>
    </source>
</evidence>
<dbReference type="RefSeq" id="WP_312031548.1">
    <property type="nucleotide sequence ID" value="NZ_CP051151.1"/>
</dbReference>
<keyword evidence="5 7" id="KW-1133">Transmembrane helix</keyword>
<dbReference type="KEGG" id="tbk:HF295_07500"/>
<keyword evidence="11" id="KW-1185">Reference proteome</keyword>
<dbReference type="Pfam" id="PF13807">
    <property type="entry name" value="GNVR"/>
    <property type="match status" value="1"/>
</dbReference>
<dbReference type="InterPro" id="IPR050445">
    <property type="entry name" value="Bact_polysacc_biosynth/exp"/>
</dbReference>
<evidence type="ECO:0000256" key="7">
    <source>
        <dbReference type="SAM" id="Phobius"/>
    </source>
</evidence>
<feature type="domain" description="Tyrosine-protein kinase G-rich" evidence="9">
    <location>
        <begin position="176"/>
        <end position="215"/>
    </location>
</feature>
<organism evidence="10 11">
    <name type="scientific">Hujiaoplasma nucleasis</name>
    <dbReference type="NCBI Taxonomy" id="2725268"/>
    <lineage>
        <taxon>Bacteria</taxon>
        <taxon>Bacillati</taxon>
        <taxon>Mycoplasmatota</taxon>
        <taxon>Mollicutes</taxon>
        <taxon>Candidatus Izemoplasmatales</taxon>
        <taxon>Hujiaoplasmataceae</taxon>
        <taxon>Hujiaoplasma</taxon>
    </lineage>
</organism>
<evidence type="ECO:0000256" key="2">
    <source>
        <dbReference type="ARBA" id="ARBA00006683"/>
    </source>
</evidence>
<gene>
    <name evidence="10" type="ORF">HF295_07500</name>
</gene>
<evidence type="ECO:0000256" key="1">
    <source>
        <dbReference type="ARBA" id="ARBA00004651"/>
    </source>
</evidence>
<proteinExistence type="inferred from homology"/>
<evidence type="ECO:0000259" key="8">
    <source>
        <dbReference type="Pfam" id="PF02706"/>
    </source>
</evidence>
<sequence>MNEELDRINTEQEEGISLKELFKIVWNNIALIIIVGFWVVVLGIVYTFVIATPKYTANASLQMQVKVEENVGSEQSALYIANTIRGTYNDFAISNTVLASVIEDVPELENTSISNLKSQISISSPQDALIIYIQVESTSPELAQEIANQLIENSIEIANGTREDRENIYLKDRLSLLDEATYPSGPSSPNKVLNIAISVILGGIIALGVVFIKEAFNNKFKSPEELEKHLKIKVLATVPGTIKERKVVE</sequence>
<protein>
    <recommendedName>
        <fullName evidence="12">Polysaccharide chain length determinant N-terminal domain-containing protein</fullName>
    </recommendedName>
</protein>
<comment type="subcellular location">
    <subcellularLocation>
        <location evidence="1">Cell membrane</location>
        <topology evidence="1">Multi-pass membrane protein</topology>
    </subcellularLocation>
</comment>